<dbReference type="RefSeq" id="WP_184110419.1">
    <property type="nucleotide sequence ID" value="NZ_JACHNY010000001.1"/>
</dbReference>
<dbReference type="EC" id="2.5.1.32" evidence="1"/>
<proteinExistence type="predicted"/>
<organism evidence="1 2">
    <name type="scientific">Sphingomonas abaci</name>
    <dbReference type="NCBI Taxonomy" id="237611"/>
    <lineage>
        <taxon>Bacteria</taxon>
        <taxon>Pseudomonadati</taxon>
        <taxon>Pseudomonadota</taxon>
        <taxon>Alphaproteobacteria</taxon>
        <taxon>Sphingomonadales</taxon>
        <taxon>Sphingomonadaceae</taxon>
        <taxon>Sphingomonas</taxon>
    </lineage>
</organism>
<gene>
    <name evidence="1" type="ORF">GGQ96_000026</name>
</gene>
<dbReference type="InterPro" id="IPR008949">
    <property type="entry name" value="Isoprenoid_synthase_dom_sf"/>
</dbReference>
<dbReference type="EMBL" id="JACHNY010000001">
    <property type="protein sequence ID" value="MBB4615920.1"/>
    <property type="molecule type" value="Genomic_DNA"/>
</dbReference>
<reference evidence="1 2" key="1">
    <citation type="submission" date="2020-08" db="EMBL/GenBank/DDBJ databases">
        <title>Genomic Encyclopedia of Type Strains, Phase IV (KMG-IV): sequencing the most valuable type-strain genomes for metagenomic binning, comparative biology and taxonomic classification.</title>
        <authorList>
            <person name="Goeker M."/>
        </authorList>
    </citation>
    <scope>NUCLEOTIDE SEQUENCE [LARGE SCALE GENOMIC DNA]</scope>
    <source>
        <strain evidence="1 2">DSM 15867</strain>
    </source>
</reference>
<dbReference type="AlphaFoldDB" id="A0A7W7EY17"/>
<comment type="caution">
    <text evidence="1">The sequence shown here is derived from an EMBL/GenBank/DDBJ whole genome shotgun (WGS) entry which is preliminary data.</text>
</comment>
<dbReference type="Proteomes" id="UP000574769">
    <property type="component" value="Unassembled WGS sequence"/>
</dbReference>
<name>A0A7W7EY17_9SPHN</name>
<evidence type="ECO:0000313" key="1">
    <source>
        <dbReference type="EMBL" id="MBB4615920.1"/>
    </source>
</evidence>
<keyword evidence="1" id="KW-0808">Transferase</keyword>
<sequence length="225" mass="24392">MVKNLPHAEEVIAAERNLAFSYAPRDRRAGLEALFALDARLAAILRGTREPMVGQMRLTWWYEALAALDTRPPPAEPVLAELAEAVLPHGVTGTMLAGLVDGWDVLLDGAALDQESLERVAVERGERLFAAVGRLLGEAALPAAAGQGWALADLATHLSDEATAARAAALARDRLAGVMERRWPVRLRALGALCLLARFDLAMPPVPPGSPRRTWRLLRHRLTGR</sequence>
<keyword evidence="2" id="KW-1185">Reference proteome</keyword>
<dbReference type="Pfam" id="PF00494">
    <property type="entry name" value="SQS_PSY"/>
    <property type="match status" value="1"/>
</dbReference>
<protein>
    <submittedName>
        <fullName evidence="1">Phytoene synthase</fullName>
        <ecNumber evidence="1">2.5.1.32</ecNumber>
    </submittedName>
</protein>
<dbReference type="SUPFAM" id="SSF48576">
    <property type="entry name" value="Terpenoid synthases"/>
    <property type="match status" value="1"/>
</dbReference>
<dbReference type="InterPro" id="IPR002060">
    <property type="entry name" value="Squ/phyt_synthse"/>
</dbReference>
<accession>A0A7W7EY17</accession>
<evidence type="ECO:0000313" key="2">
    <source>
        <dbReference type="Proteomes" id="UP000574769"/>
    </source>
</evidence>
<dbReference type="GO" id="GO:0016740">
    <property type="term" value="F:transferase activity"/>
    <property type="evidence" value="ECO:0007669"/>
    <property type="project" value="UniProtKB-KW"/>
</dbReference>